<protein>
    <recommendedName>
        <fullName evidence="6">BcpO-related WXXGXW repeat protein</fullName>
    </recommendedName>
</protein>
<dbReference type="SUPFAM" id="SSF103647">
    <property type="entry name" value="TSP type-3 repeat"/>
    <property type="match status" value="1"/>
</dbReference>
<dbReference type="RefSeq" id="WP_107141892.1">
    <property type="nucleotide sequence ID" value="NZ_CP028324.1"/>
</dbReference>
<feature type="compositionally biased region" description="Basic and acidic residues" evidence="2">
    <location>
        <begin position="160"/>
        <end position="185"/>
    </location>
</feature>
<feature type="chain" id="PRO_5015334886" description="BcpO-related WXXGXW repeat protein" evidence="3">
    <location>
        <begin position="27"/>
        <end position="201"/>
    </location>
</feature>
<dbReference type="GO" id="GO:0005509">
    <property type="term" value="F:calcium ion binding"/>
    <property type="evidence" value="ECO:0007669"/>
    <property type="project" value="InterPro"/>
</dbReference>
<feature type="region of interest" description="Disordered" evidence="2">
    <location>
        <begin position="160"/>
        <end position="201"/>
    </location>
</feature>
<dbReference type="GO" id="GO:0007155">
    <property type="term" value="P:cell adhesion"/>
    <property type="evidence" value="ECO:0007669"/>
    <property type="project" value="InterPro"/>
</dbReference>
<keyword evidence="5" id="KW-1185">Reference proteome</keyword>
<evidence type="ECO:0000313" key="5">
    <source>
        <dbReference type="Proteomes" id="UP000240505"/>
    </source>
</evidence>
<organism evidence="4 5">
    <name type="scientific">Pseudoduganella armeniaca</name>
    <dbReference type="NCBI Taxonomy" id="2072590"/>
    <lineage>
        <taxon>Bacteria</taxon>
        <taxon>Pseudomonadati</taxon>
        <taxon>Pseudomonadota</taxon>
        <taxon>Betaproteobacteria</taxon>
        <taxon>Burkholderiales</taxon>
        <taxon>Oxalobacteraceae</taxon>
        <taxon>Telluria group</taxon>
        <taxon>Pseudoduganella</taxon>
    </lineage>
</organism>
<dbReference type="EMBL" id="CP028324">
    <property type="protein sequence ID" value="AVR96544.1"/>
    <property type="molecule type" value="Genomic_DNA"/>
</dbReference>
<dbReference type="Pfam" id="PF02412">
    <property type="entry name" value="TSP_3"/>
    <property type="match status" value="1"/>
</dbReference>
<dbReference type="OrthoDB" id="121499at2"/>
<dbReference type="InterPro" id="IPR003367">
    <property type="entry name" value="Thrombospondin_3-like_rpt"/>
</dbReference>
<evidence type="ECO:0000256" key="2">
    <source>
        <dbReference type="SAM" id="MobiDB-lite"/>
    </source>
</evidence>
<gene>
    <name evidence="4" type="ORF">C9I28_13195</name>
</gene>
<dbReference type="Proteomes" id="UP000240505">
    <property type="component" value="Chromosome"/>
</dbReference>
<feature type="signal peptide" evidence="3">
    <location>
        <begin position="1"/>
        <end position="26"/>
    </location>
</feature>
<feature type="region of interest" description="Disordered" evidence="2">
    <location>
        <begin position="106"/>
        <end position="135"/>
    </location>
</feature>
<evidence type="ECO:0000313" key="4">
    <source>
        <dbReference type="EMBL" id="AVR96544.1"/>
    </source>
</evidence>
<proteinExistence type="predicted"/>
<accession>A0A2R4CA90</accession>
<dbReference type="KEGG" id="masz:C9I28_13195"/>
<evidence type="ECO:0000256" key="3">
    <source>
        <dbReference type="SAM" id="SignalP"/>
    </source>
</evidence>
<evidence type="ECO:0008006" key="6">
    <source>
        <dbReference type="Google" id="ProtNLM"/>
    </source>
</evidence>
<reference evidence="4 5" key="1">
    <citation type="submission" date="2018-03" db="EMBL/GenBank/DDBJ databases">
        <title>Massilia armeniaca sp. nov., isolated from desert soil.</title>
        <authorList>
            <person name="Huang H."/>
            <person name="Ren M."/>
        </authorList>
    </citation>
    <scope>NUCLEOTIDE SEQUENCE [LARGE SCALE GENOMIC DNA]</scope>
    <source>
        <strain evidence="4 5">ZMN-3</strain>
    </source>
</reference>
<dbReference type="AlphaFoldDB" id="A0A2R4CA90"/>
<sequence>MIKPTILAAALLATGSAAFLPTQAMAQVDVNLIIGTPPPPVRYEAIPYARAGYVWAPGYWGWDGRRHVWYGGNWVRERAGYAYAPPRWVERRGGWAYEEARWNRLSPRGDMDHDGVPNRYDRDRDGDGVPNRYDRHDGRYDRRWHSGWDHSPQRAWEHNGWRERGGRDQDHDGVPNRYDRDRDGDGVPNRYDYRPNNPYRN</sequence>
<name>A0A2R4CA90_9BURK</name>
<dbReference type="InterPro" id="IPR028974">
    <property type="entry name" value="TSP_type-3_rpt"/>
</dbReference>
<keyword evidence="1 3" id="KW-0732">Signal</keyword>
<evidence type="ECO:0000256" key="1">
    <source>
        <dbReference type="ARBA" id="ARBA00022729"/>
    </source>
</evidence>